<reference evidence="1" key="1">
    <citation type="submission" date="2018-05" db="EMBL/GenBank/DDBJ databases">
        <title>Draft genome of Mucuna pruriens seed.</title>
        <authorList>
            <person name="Nnadi N.E."/>
            <person name="Vos R."/>
            <person name="Hasami M.H."/>
            <person name="Devisetty U.K."/>
            <person name="Aguiy J.C."/>
        </authorList>
    </citation>
    <scope>NUCLEOTIDE SEQUENCE [LARGE SCALE GENOMIC DNA]</scope>
    <source>
        <strain evidence="1">JCA_2017</strain>
    </source>
</reference>
<organism evidence="1 2">
    <name type="scientific">Mucuna pruriens</name>
    <name type="common">Velvet bean</name>
    <name type="synonym">Dolichos pruriens</name>
    <dbReference type="NCBI Taxonomy" id="157652"/>
    <lineage>
        <taxon>Eukaryota</taxon>
        <taxon>Viridiplantae</taxon>
        <taxon>Streptophyta</taxon>
        <taxon>Embryophyta</taxon>
        <taxon>Tracheophyta</taxon>
        <taxon>Spermatophyta</taxon>
        <taxon>Magnoliopsida</taxon>
        <taxon>eudicotyledons</taxon>
        <taxon>Gunneridae</taxon>
        <taxon>Pentapetalae</taxon>
        <taxon>rosids</taxon>
        <taxon>fabids</taxon>
        <taxon>Fabales</taxon>
        <taxon>Fabaceae</taxon>
        <taxon>Papilionoideae</taxon>
        <taxon>50 kb inversion clade</taxon>
        <taxon>NPAAA clade</taxon>
        <taxon>indigoferoid/millettioid clade</taxon>
        <taxon>Phaseoleae</taxon>
        <taxon>Mucuna</taxon>
    </lineage>
</organism>
<protein>
    <submittedName>
        <fullName evidence="1">Uncharacterized protein</fullName>
    </submittedName>
</protein>
<evidence type="ECO:0000313" key="1">
    <source>
        <dbReference type="EMBL" id="RDY11821.1"/>
    </source>
</evidence>
<proteinExistence type="predicted"/>
<name>A0A371I9W5_MUCPR</name>
<dbReference type="Proteomes" id="UP000257109">
    <property type="component" value="Unassembled WGS sequence"/>
</dbReference>
<feature type="non-terminal residue" evidence="1">
    <location>
        <position position="1"/>
    </location>
</feature>
<gene>
    <name evidence="1" type="ORF">CR513_03462</name>
</gene>
<sequence length="295" mass="32088">MAEMETKSAPTLVPSRPDSDRLRPYFNSCCLFALDVEKVTEQEICGNQGIKDSLGLELDLASLCISRAHQATSWGWKNNGFLDLALSATPTHSSGRKPQCLAITGAPLPSFQESETESVRLCHIHPKLSQSYSIVSKSTLSQDRVGFVFVETKLACKTTKNLLIMAQRPMYMHLFDLHLLGDRVRQHFIHLAVQLLGHDVPVPSTRSVDSLPLRFDLGITPGFLVALLPRLSHQFPSSSAGALCPLPVSMAYCVDNCASMGWERVLGIEVSILGDLLTPCCANPGVTASPTSARG</sequence>
<accession>A0A371I9W5</accession>
<comment type="caution">
    <text evidence="1">The sequence shown here is derived from an EMBL/GenBank/DDBJ whole genome shotgun (WGS) entry which is preliminary data.</text>
</comment>
<evidence type="ECO:0000313" key="2">
    <source>
        <dbReference type="Proteomes" id="UP000257109"/>
    </source>
</evidence>
<dbReference type="EMBL" id="QJKJ01000569">
    <property type="protein sequence ID" value="RDY11821.1"/>
    <property type="molecule type" value="Genomic_DNA"/>
</dbReference>
<dbReference type="AlphaFoldDB" id="A0A371I9W5"/>
<keyword evidence="2" id="KW-1185">Reference proteome</keyword>